<name>A0A1I8NRR3_STOCA</name>
<dbReference type="KEGG" id="scac:106089277"/>
<dbReference type="STRING" id="35570.A0A1I8NRR3"/>
<dbReference type="PROSITE" id="PS51155">
    <property type="entry name" value="CHIT_BIND_RR_2"/>
    <property type="match status" value="1"/>
</dbReference>
<gene>
    <name evidence="4" type="primary">106089277</name>
</gene>
<dbReference type="VEuPathDB" id="VectorBase:SCAU001459"/>
<keyword evidence="1 2" id="KW-0193">Cuticle</keyword>
<dbReference type="PROSITE" id="PS00233">
    <property type="entry name" value="CHIT_BIND_RR_1"/>
    <property type="match status" value="1"/>
</dbReference>
<dbReference type="InterPro" id="IPR031311">
    <property type="entry name" value="CHIT_BIND_RR_consensus"/>
</dbReference>
<keyword evidence="5" id="KW-1185">Reference proteome</keyword>
<dbReference type="OrthoDB" id="6343684at2759"/>
<dbReference type="PANTHER" id="PTHR10380:SF237">
    <property type="entry name" value="CUTICULAR PROTEIN 65AU, ISOFORM A-RELATED"/>
    <property type="match status" value="1"/>
</dbReference>
<feature type="signal peptide" evidence="3">
    <location>
        <begin position="1"/>
        <end position="16"/>
    </location>
</feature>
<dbReference type="InterPro" id="IPR050468">
    <property type="entry name" value="Cuticle_Struct_Prot"/>
</dbReference>
<evidence type="ECO:0000256" key="1">
    <source>
        <dbReference type="ARBA" id="ARBA00022460"/>
    </source>
</evidence>
<evidence type="ECO:0000313" key="4">
    <source>
        <dbReference type="EnsemblMetazoa" id="SCAU001459-PA"/>
    </source>
</evidence>
<keyword evidence="3" id="KW-0732">Signal</keyword>
<evidence type="ECO:0000256" key="3">
    <source>
        <dbReference type="SAM" id="SignalP"/>
    </source>
</evidence>
<organism evidence="4 5">
    <name type="scientific">Stomoxys calcitrans</name>
    <name type="common">Stable fly</name>
    <name type="synonym">Conops calcitrans</name>
    <dbReference type="NCBI Taxonomy" id="35570"/>
    <lineage>
        <taxon>Eukaryota</taxon>
        <taxon>Metazoa</taxon>
        <taxon>Ecdysozoa</taxon>
        <taxon>Arthropoda</taxon>
        <taxon>Hexapoda</taxon>
        <taxon>Insecta</taxon>
        <taxon>Pterygota</taxon>
        <taxon>Neoptera</taxon>
        <taxon>Endopterygota</taxon>
        <taxon>Diptera</taxon>
        <taxon>Brachycera</taxon>
        <taxon>Muscomorpha</taxon>
        <taxon>Muscoidea</taxon>
        <taxon>Muscidae</taxon>
        <taxon>Stomoxys</taxon>
    </lineage>
</organism>
<dbReference type="PRINTS" id="PR00947">
    <property type="entry name" value="CUTICLE"/>
</dbReference>
<dbReference type="Proteomes" id="UP000095300">
    <property type="component" value="Unassembled WGS sequence"/>
</dbReference>
<dbReference type="InterPro" id="IPR000618">
    <property type="entry name" value="Insect_cuticle"/>
</dbReference>
<accession>A0A1I8NRR3</accession>
<dbReference type="Pfam" id="PF00379">
    <property type="entry name" value="Chitin_bind_4"/>
    <property type="match status" value="1"/>
</dbReference>
<feature type="chain" id="PRO_5009325386" evidence="3">
    <location>
        <begin position="17"/>
        <end position="119"/>
    </location>
</feature>
<dbReference type="PANTHER" id="PTHR10380">
    <property type="entry name" value="CUTICLE PROTEIN"/>
    <property type="match status" value="1"/>
</dbReference>
<reference evidence="4" key="1">
    <citation type="submission" date="2020-05" db="UniProtKB">
        <authorList>
            <consortium name="EnsemblMetazoa"/>
        </authorList>
    </citation>
    <scope>IDENTIFICATION</scope>
    <source>
        <strain evidence="4">USDA</strain>
    </source>
</reference>
<evidence type="ECO:0000313" key="5">
    <source>
        <dbReference type="Proteomes" id="UP000095300"/>
    </source>
</evidence>
<dbReference type="EnsemblMetazoa" id="SCAU001459-RA">
    <property type="protein sequence ID" value="SCAU001459-PA"/>
    <property type="gene ID" value="SCAU001459"/>
</dbReference>
<evidence type="ECO:0000256" key="2">
    <source>
        <dbReference type="PROSITE-ProRule" id="PRU00497"/>
    </source>
</evidence>
<dbReference type="GO" id="GO:0008010">
    <property type="term" value="F:structural constituent of chitin-based larval cuticle"/>
    <property type="evidence" value="ECO:0007669"/>
    <property type="project" value="TreeGrafter"/>
</dbReference>
<sequence>MFKFVILFAFVSCALAAGDDVHAEIKELKSDVRHDGFNYLLDTSNSIHQEAAGDEHGNIHGSYEYVSPEGEHIKVSYVADENGYQPVSDLLPTPPPVPEAILKAIEYIKAHPSKEESHH</sequence>
<dbReference type="AlphaFoldDB" id="A0A1I8NRR3"/>
<dbReference type="GO" id="GO:0062129">
    <property type="term" value="C:chitin-based extracellular matrix"/>
    <property type="evidence" value="ECO:0007669"/>
    <property type="project" value="TreeGrafter"/>
</dbReference>
<proteinExistence type="predicted"/>
<protein>
    <submittedName>
        <fullName evidence="4">Uncharacterized protein</fullName>
    </submittedName>
</protein>